<proteinExistence type="predicted"/>
<dbReference type="Proteomes" id="UP000789759">
    <property type="component" value="Unassembled WGS sequence"/>
</dbReference>
<evidence type="ECO:0000313" key="1">
    <source>
        <dbReference type="EMBL" id="CAG8727241.1"/>
    </source>
</evidence>
<reference evidence="1" key="1">
    <citation type="submission" date="2021-06" db="EMBL/GenBank/DDBJ databases">
        <authorList>
            <person name="Kallberg Y."/>
            <person name="Tangrot J."/>
            <person name="Rosling A."/>
        </authorList>
    </citation>
    <scope>NUCLEOTIDE SEQUENCE</scope>
    <source>
        <strain evidence="1">FL966</strain>
    </source>
</reference>
<organism evidence="1 2">
    <name type="scientific">Cetraspora pellucida</name>
    <dbReference type="NCBI Taxonomy" id="1433469"/>
    <lineage>
        <taxon>Eukaryota</taxon>
        <taxon>Fungi</taxon>
        <taxon>Fungi incertae sedis</taxon>
        <taxon>Mucoromycota</taxon>
        <taxon>Glomeromycotina</taxon>
        <taxon>Glomeromycetes</taxon>
        <taxon>Diversisporales</taxon>
        <taxon>Gigasporaceae</taxon>
        <taxon>Cetraspora</taxon>
    </lineage>
</organism>
<dbReference type="EMBL" id="CAJVQA010013844">
    <property type="protein sequence ID" value="CAG8727241.1"/>
    <property type="molecule type" value="Genomic_DNA"/>
</dbReference>
<comment type="caution">
    <text evidence="1">The sequence shown here is derived from an EMBL/GenBank/DDBJ whole genome shotgun (WGS) entry which is preliminary data.</text>
</comment>
<keyword evidence="2" id="KW-1185">Reference proteome</keyword>
<accession>A0A9N9NEG9</accession>
<dbReference type="AlphaFoldDB" id="A0A9N9NEG9"/>
<sequence>MKGQKTPQLLKKYERTRRKAKTIIAGRMKEVEKSIRIMQRLQEKPKDSPQSKKREI</sequence>
<name>A0A9N9NEG9_9GLOM</name>
<feature type="non-terminal residue" evidence="1">
    <location>
        <position position="56"/>
    </location>
</feature>
<evidence type="ECO:0000313" key="2">
    <source>
        <dbReference type="Proteomes" id="UP000789759"/>
    </source>
</evidence>
<protein>
    <submittedName>
        <fullName evidence="1">8643_t:CDS:1</fullName>
    </submittedName>
</protein>
<gene>
    <name evidence="1" type="ORF">CPELLU_LOCUS13254</name>
</gene>